<comment type="similarity">
    <text evidence="3">Belongs to the metallo-dependent hydrolases superfamily.</text>
</comment>
<dbReference type="Gene3D" id="3.20.20.140">
    <property type="entry name" value="Metal-dependent hydrolases"/>
    <property type="match status" value="1"/>
</dbReference>
<gene>
    <name evidence="5" type="ORF">UA08_06209</name>
</gene>
<reference evidence="5 6" key="1">
    <citation type="submission" date="2015-06" db="EMBL/GenBank/DDBJ databases">
        <title>Talaromyces atroroseus IBT 11181 draft genome.</title>
        <authorList>
            <person name="Rasmussen K.B."/>
            <person name="Rasmussen S."/>
            <person name="Petersen B."/>
            <person name="Sicheritz-Ponten T."/>
            <person name="Mortensen U.H."/>
            <person name="Thrane U."/>
        </authorList>
    </citation>
    <scope>NUCLEOTIDE SEQUENCE [LARGE SCALE GENOMIC DNA]</scope>
    <source>
        <strain evidence="5 6">IBT 11181</strain>
    </source>
</reference>
<dbReference type="Pfam" id="PF04909">
    <property type="entry name" value="Amidohydro_2"/>
    <property type="match status" value="1"/>
</dbReference>
<proteinExistence type="inferred from homology"/>
<dbReference type="InterPro" id="IPR006680">
    <property type="entry name" value="Amidohydro-rel"/>
</dbReference>
<feature type="domain" description="Amidohydrolase-related" evidence="4">
    <location>
        <begin position="67"/>
        <end position="314"/>
    </location>
</feature>
<dbReference type="GO" id="GO:0016831">
    <property type="term" value="F:carboxy-lyase activity"/>
    <property type="evidence" value="ECO:0007669"/>
    <property type="project" value="UniProtKB-KW"/>
</dbReference>
<protein>
    <recommendedName>
        <fullName evidence="4">Amidohydrolase-related domain-containing protein</fullName>
    </recommendedName>
</protein>
<keyword evidence="2 3" id="KW-0456">Lyase</keyword>
<dbReference type="STRING" id="1441469.A0A225AD90"/>
<dbReference type="GO" id="GO:0019748">
    <property type="term" value="P:secondary metabolic process"/>
    <property type="evidence" value="ECO:0007669"/>
    <property type="project" value="TreeGrafter"/>
</dbReference>
<dbReference type="InterPro" id="IPR032465">
    <property type="entry name" value="ACMSD"/>
</dbReference>
<sequence>MLPIITLEEHYISSKVLNIAEDPHYANFPAHITTKLNSVGDERVQDLDNGHVSLQVISHGPGAQPPHLCIAANNDLAASISKHPARFKAFALLPMTSPVEAAQELERCVTHLGFVGALIDNHTNGQFYDAKRFWPVFEKAQELDVPIYIHPSYADDSLMEHYKGDFDDAVALALSAYGWGWHSDTALSLLKLYASGLFDHLPRLKIVIGHMGEMLPFQLDRVFAIAARFGVQRSLKEVWTQNVWVTTSGMFALPPLACLLQTMPIERVLYSVDYPFSANEKGYEFLEKVRESGLIGKEEDWEKFVFRNAEALLKIKAVHVPE</sequence>
<keyword evidence="1 3" id="KW-0210">Decarboxylase</keyword>
<comment type="caution">
    <text evidence="5">The sequence shown here is derived from an EMBL/GenBank/DDBJ whole genome shotgun (WGS) entry which is preliminary data.</text>
</comment>
<accession>A0A225AD90</accession>
<dbReference type="PANTHER" id="PTHR21240:SF30">
    <property type="entry name" value="AMIDOHYDROLASE-RELATED DOMAIN-CONTAINING PROTEIN-RELATED"/>
    <property type="match status" value="1"/>
</dbReference>
<dbReference type="GeneID" id="31005965"/>
<dbReference type="Proteomes" id="UP000214365">
    <property type="component" value="Unassembled WGS sequence"/>
</dbReference>
<evidence type="ECO:0000256" key="2">
    <source>
        <dbReference type="ARBA" id="ARBA00023239"/>
    </source>
</evidence>
<organism evidence="5 6">
    <name type="scientific">Talaromyces atroroseus</name>
    <dbReference type="NCBI Taxonomy" id="1441469"/>
    <lineage>
        <taxon>Eukaryota</taxon>
        <taxon>Fungi</taxon>
        <taxon>Dikarya</taxon>
        <taxon>Ascomycota</taxon>
        <taxon>Pezizomycotina</taxon>
        <taxon>Eurotiomycetes</taxon>
        <taxon>Eurotiomycetidae</taxon>
        <taxon>Eurotiales</taxon>
        <taxon>Trichocomaceae</taxon>
        <taxon>Talaromyces</taxon>
        <taxon>Talaromyces sect. Trachyspermi</taxon>
    </lineage>
</organism>
<evidence type="ECO:0000313" key="5">
    <source>
        <dbReference type="EMBL" id="OKL58390.1"/>
    </source>
</evidence>
<dbReference type="PANTHER" id="PTHR21240">
    <property type="entry name" value="2-AMINO-3-CARBOXYLMUCONATE-6-SEMIALDEHYDE DECARBOXYLASE"/>
    <property type="match status" value="1"/>
</dbReference>
<evidence type="ECO:0000256" key="1">
    <source>
        <dbReference type="ARBA" id="ARBA00022793"/>
    </source>
</evidence>
<keyword evidence="6" id="KW-1185">Reference proteome</keyword>
<dbReference type="GO" id="GO:0016787">
    <property type="term" value="F:hydrolase activity"/>
    <property type="evidence" value="ECO:0007669"/>
    <property type="project" value="InterPro"/>
</dbReference>
<dbReference type="EMBL" id="LFMY01000009">
    <property type="protein sequence ID" value="OKL58390.1"/>
    <property type="molecule type" value="Genomic_DNA"/>
</dbReference>
<name>A0A225AD90_TALAT</name>
<dbReference type="RefSeq" id="XP_020118511.1">
    <property type="nucleotide sequence ID" value="XM_020268507.1"/>
</dbReference>
<evidence type="ECO:0000259" key="4">
    <source>
        <dbReference type="Pfam" id="PF04909"/>
    </source>
</evidence>
<dbReference type="AlphaFoldDB" id="A0A225AD90"/>
<evidence type="ECO:0000256" key="3">
    <source>
        <dbReference type="RuleBase" id="RU366045"/>
    </source>
</evidence>
<dbReference type="InterPro" id="IPR032466">
    <property type="entry name" value="Metal_Hydrolase"/>
</dbReference>
<dbReference type="OrthoDB" id="432010at2759"/>
<dbReference type="GO" id="GO:0005829">
    <property type="term" value="C:cytosol"/>
    <property type="evidence" value="ECO:0007669"/>
    <property type="project" value="TreeGrafter"/>
</dbReference>
<dbReference type="SUPFAM" id="SSF51556">
    <property type="entry name" value="Metallo-dependent hydrolases"/>
    <property type="match status" value="1"/>
</dbReference>
<evidence type="ECO:0000313" key="6">
    <source>
        <dbReference type="Proteomes" id="UP000214365"/>
    </source>
</evidence>